<sequence>MLNEHNSALTRLSFWLFITPDILPTCGQDVVLQPPLKAALALPFVTSVDAFFRINCGVIQTGRVDSVVNPGALAEHAHTLVGSANIGVNSTYETLYNSPCSSCQIQDDLSAYWTPLLYYHYPNGTFIEVPHGGSVIYYLGRGVGGETKSIVPFPEGFQMLSGNKAARSYDNQTMTWGNAKYPGRPVADRVSFACLTAGPGGPEQPYMFTPTLCVNNMRAQIAFQSCWDGENLYKTDNSHVAYLSGIDNGICPPSHPVYLPILFMETSYATTIVPPHEDGTPVEDSRFVFSQGDPTGFGFHGDFVNGWRKSVQLEAVENCLYNDPSYGTVEECPALMRSNTNGAAYNCPEQPPAVDEPVHGLLDRLPGCIEITYGPEAAPASSMRCGPEDPPPPAIIATRVMTARATVSPTPGANYGISSQQRYLGCFNDTGGGGYRTLNAISTSNYTVMSVQYCQQWCADRGYRLSGVEYAQECHCDNYINPTAISAQSGNNSWNSCTWNCGGTLTAKFDGEQQLCGGLGHIDVYNNTDPDFDAFGDNSNTAGNAQPYTPAAGFGENYLGCYSDTGVRTLSGASTEALNMTVERCADYCAAQNNGVGYQYYGLEYYSQCFCGNAINPEARLLTPDTSPSNYSCSFRCTGKGSQICGGAGVISLYNVSDFKAPEAKPSVGKYATQRCLTDPANGGRALQGNYTSRPDMTIEHCVKFCLGSFYHYAGVEYGHECFCGNEIKTSTGATAIDCDVTRVMLCPGNNYQFCGGRSFMNLYYSPTL</sequence>
<evidence type="ECO:0000313" key="3">
    <source>
        <dbReference type="Proteomes" id="UP000281245"/>
    </source>
</evidence>
<gene>
    <name evidence="2" type="ORF">D0869_15312</name>
</gene>
<name>A0A3M6VZR2_HORWE</name>
<dbReference type="Pfam" id="PF09362">
    <property type="entry name" value="DUF1996"/>
    <property type="match status" value="1"/>
</dbReference>
<evidence type="ECO:0000313" key="2">
    <source>
        <dbReference type="EMBL" id="RMX71753.1"/>
    </source>
</evidence>
<dbReference type="InterPro" id="IPR018535">
    <property type="entry name" value="DUF1996"/>
</dbReference>
<dbReference type="Proteomes" id="UP000281245">
    <property type="component" value="Unassembled WGS sequence"/>
</dbReference>
<dbReference type="SMART" id="SM00321">
    <property type="entry name" value="WSC"/>
    <property type="match status" value="3"/>
</dbReference>
<feature type="domain" description="WSC" evidence="1">
    <location>
        <begin position="555"/>
        <end position="657"/>
    </location>
</feature>
<dbReference type="AlphaFoldDB" id="A0A3M6VZR2"/>
<evidence type="ECO:0000259" key="1">
    <source>
        <dbReference type="PROSITE" id="PS51212"/>
    </source>
</evidence>
<feature type="domain" description="WSC" evidence="1">
    <location>
        <begin position="670"/>
        <end position="767"/>
    </location>
</feature>
<accession>A0A3M6VZR2</accession>
<dbReference type="PANTHER" id="PTHR43662:SF3">
    <property type="entry name" value="DOMAIN PROTEIN, PUTATIVE (AFU_ORTHOLOGUE AFUA_6G11970)-RELATED"/>
    <property type="match status" value="1"/>
</dbReference>
<dbReference type="Pfam" id="PF01822">
    <property type="entry name" value="WSC"/>
    <property type="match status" value="3"/>
</dbReference>
<dbReference type="PANTHER" id="PTHR43662">
    <property type="match status" value="1"/>
</dbReference>
<protein>
    <recommendedName>
        <fullName evidence="1">WSC domain-containing protein</fullName>
    </recommendedName>
</protein>
<reference evidence="2 3" key="1">
    <citation type="journal article" date="2018" name="BMC Genomics">
        <title>Genomic evidence for intraspecific hybridization in a clonal and extremely halotolerant yeast.</title>
        <authorList>
            <person name="Gostincar C."/>
            <person name="Stajich J.E."/>
            <person name="Zupancic J."/>
            <person name="Zalar P."/>
            <person name="Gunde-Cimerman N."/>
        </authorList>
    </citation>
    <scope>NUCLEOTIDE SEQUENCE [LARGE SCALE GENOMIC DNA]</scope>
    <source>
        <strain evidence="2 3">EXF-6656</strain>
    </source>
</reference>
<feature type="domain" description="WSC" evidence="1">
    <location>
        <begin position="420"/>
        <end position="528"/>
    </location>
</feature>
<dbReference type="OrthoDB" id="74764at2759"/>
<comment type="caution">
    <text evidence="2">The sequence shown here is derived from an EMBL/GenBank/DDBJ whole genome shotgun (WGS) entry which is preliminary data.</text>
</comment>
<proteinExistence type="predicted"/>
<organism evidence="2 3">
    <name type="scientific">Hortaea werneckii</name>
    <name type="common">Black yeast</name>
    <name type="synonym">Cladosporium werneckii</name>
    <dbReference type="NCBI Taxonomy" id="91943"/>
    <lineage>
        <taxon>Eukaryota</taxon>
        <taxon>Fungi</taxon>
        <taxon>Dikarya</taxon>
        <taxon>Ascomycota</taxon>
        <taxon>Pezizomycotina</taxon>
        <taxon>Dothideomycetes</taxon>
        <taxon>Dothideomycetidae</taxon>
        <taxon>Mycosphaerellales</taxon>
        <taxon>Teratosphaeriaceae</taxon>
        <taxon>Hortaea</taxon>
    </lineage>
</organism>
<dbReference type="EMBL" id="QWIJ01002546">
    <property type="protein sequence ID" value="RMX71753.1"/>
    <property type="molecule type" value="Genomic_DNA"/>
</dbReference>
<dbReference type="PROSITE" id="PS51212">
    <property type="entry name" value="WSC"/>
    <property type="match status" value="3"/>
</dbReference>
<dbReference type="InterPro" id="IPR002889">
    <property type="entry name" value="WSC_carb-bd"/>
</dbReference>